<evidence type="ECO:0000256" key="3">
    <source>
        <dbReference type="ARBA" id="ARBA00023125"/>
    </source>
</evidence>
<dbReference type="InterPro" id="IPR001387">
    <property type="entry name" value="Cro/C1-type_HTH"/>
</dbReference>
<dbReference type="InterPro" id="IPR036086">
    <property type="entry name" value="ParB/Sulfiredoxin_sf"/>
</dbReference>
<organism evidence="6">
    <name type="scientific">Caldithrix abyssi</name>
    <dbReference type="NCBI Taxonomy" id="187145"/>
    <lineage>
        <taxon>Bacteria</taxon>
        <taxon>Pseudomonadati</taxon>
        <taxon>Calditrichota</taxon>
        <taxon>Calditrichia</taxon>
        <taxon>Calditrichales</taxon>
        <taxon>Calditrichaceae</taxon>
        <taxon>Caldithrix</taxon>
    </lineage>
</organism>
<sequence>MKKTKRLGRGLSALIPETPDPPQGGTASEDYTLKQLDVYLIRPNPFQPRLEFDPIALQELKTSIEEKGVIQPITVRPVDDHYELVSGERRLRAVTEIGLDKIPSYIRHIDSKEEMLELAIIENVQREHLNPIEQAIAYQRLIEECNLTQDEVAQKIGKDRSTITNIIRLLKLPKKIQDSVRNGEISMGHARTLLAVSQPKVQTSIWHKILKEQLSVRRVEQLIKEAQNKTPLRKKEAPRRSVFLQKVEENLRDTLGTKVVVKPKKEGGSIEIEFYSPEDLNRLIDIFEQLKTH</sequence>
<dbReference type="InterPro" id="IPR003115">
    <property type="entry name" value="ParB_N"/>
</dbReference>
<dbReference type="CDD" id="cd16393">
    <property type="entry name" value="SPO0J_N"/>
    <property type="match status" value="1"/>
</dbReference>
<dbReference type="PROSITE" id="PS50943">
    <property type="entry name" value="HTH_CROC1"/>
    <property type="match status" value="1"/>
</dbReference>
<evidence type="ECO:0000256" key="1">
    <source>
        <dbReference type="ARBA" id="ARBA00006295"/>
    </source>
</evidence>
<dbReference type="AlphaFoldDB" id="A0A7V1M290"/>
<dbReference type="Pfam" id="PF02195">
    <property type="entry name" value="ParB_N"/>
    <property type="match status" value="1"/>
</dbReference>
<dbReference type="PANTHER" id="PTHR33375">
    <property type="entry name" value="CHROMOSOME-PARTITIONING PROTEIN PARB-RELATED"/>
    <property type="match status" value="1"/>
</dbReference>
<dbReference type="InterPro" id="IPR050336">
    <property type="entry name" value="Chromosome_partition/occlusion"/>
</dbReference>
<reference evidence="6" key="1">
    <citation type="journal article" date="2020" name="mSystems">
        <title>Genome- and Community-Level Interaction Insights into Carbon Utilization and Element Cycling Functions of Hydrothermarchaeota in Hydrothermal Sediment.</title>
        <authorList>
            <person name="Zhou Z."/>
            <person name="Liu Y."/>
            <person name="Xu W."/>
            <person name="Pan J."/>
            <person name="Luo Z.H."/>
            <person name="Li M."/>
        </authorList>
    </citation>
    <scope>NUCLEOTIDE SEQUENCE [LARGE SCALE GENOMIC DNA]</scope>
    <source>
        <strain evidence="6">HyVt-456</strain>
    </source>
</reference>
<dbReference type="EMBL" id="DRLD01000417">
    <property type="protein sequence ID" value="HED11924.1"/>
    <property type="molecule type" value="Genomic_DNA"/>
</dbReference>
<dbReference type="Gene3D" id="1.10.10.2830">
    <property type="match status" value="1"/>
</dbReference>
<comment type="caution">
    <text evidence="6">The sequence shown here is derived from an EMBL/GenBank/DDBJ whole genome shotgun (WGS) entry which is preliminary data.</text>
</comment>
<dbReference type="InterPro" id="IPR004437">
    <property type="entry name" value="ParB/RepB/Spo0J"/>
</dbReference>
<evidence type="ECO:0000256" key="4">
    <source>
        <dbReference type="SAM" id="MobiDB-lite"/>
    </source>
</evidence>
<dbReference type="GO" id="GO:0007059">
    <property type="term" value="P:chromosome segregation"/>
    <property type="evidence" value="ECO:0007669"/>
    <property type="project" value="UniProtKB-KW"/>
</dbReference>
<evidence type="ECO:0000313" key="6">
    <source>
        <dbReference type="EMBL" id="HED11924.1"/>
    </source>
</evidence>
<dbReference type="GO" id="GO:0045881">
    <property type="term" value="P:positive regulation of sporulation resulting in formation of a cellular spore"/>
    <property type="evidence" value="ECO:0007669"/>
    <property type="project" value="TreeGrafter"/>
</dbReference>
<dbReference type="SUPFAM" id="SSF110849">
    <property type="entry name" value="ParB/Sulfiredoxin"/>
    <property type="match status" value="1"/>
</dbReference>
<dbReference type="FunFam" id="1.10.10.2830:FF:000001">
    <property type="entry name" value="Chromosome partitioning protein ParB"/>
    <property type="match status" value="1"/>
</dbReference>
<dbReference type="CDD" id="cd00093">
    <property type="entry name" value="HTH_XRE"/>
    <property type="match status" value="1"/>
</dbReference>
<dbReference type="SUPFAM" id="SSF109709">
    <property type="entry name" value="KorB DNA-binding domain-like"/>
    <property type="match status" value="1"/>
</dbReference>
<dbReference type="Gene3D" id="3.90.1530.30">
    <property type="match status" value="1"/>
</dbReference>
<accession>A0A7V1M290</accession>
<keyword evidence="3" id="KW-0238">DNA-binding</keyword>
<protein>
    <submittedName>
        <fullName evidence="6">ParB/RepB/Spo0J family partition protein</fullName>
    </submittedName>
</protein>
<evidence type="ECO:0000259" key="5">
    <source>
        <dbReference type="PROSITE" id="PS50943"/>
    </source>
</evidence>
<dbReference type="InterPro" id="IPR041468">
    <property type="entry name" value="HTH_ParB/Spo0J"/>
</dbReference>
<proteinExistence type="inferred from homology"/>
<comment type="similarity">
    <text evidence="1">Belongs to the ParB family.</text>
</comment>
<dbReference type="PANTHER" id="PTHR33375:SF1">
    <property type="entry name" value="CHROMOSOME-PARTITIONING PROTEIN PARB-RELATED"/>
    <property type="match status" value="1"/>
</dbReference>
<dbReference type="GO" id="GO:0003677">
    <property type="term" value="F:DNA binding"/>
    <property type="evidence" value="ECO:0007669"/>
    <property type="project" value="UniProtKB-KW"/>
</dbReference>
<feature type="domain" description="HTH cro/C1-type" evidence="5">
    <location>
        <begin position="139"/>
        <end position="166"/>
    </location>
</feature>
<evidence type="ECO:0000256" key="2">
    <source>
        <dbReference type="ARBA" id="ARBA00022829"/>
    </source>
</evidence>
<keyword evidence="2" id="KW-0159">Chromosome partition</keyword>
<dbReference type="Proteomes" id="UP000886005">
    <property type="component" value="Unassembled WGS sequence"/>
</dbReference>
<feature type="region of interest" description="Disordered" evidence="4">
    <location>
        <begin position="1"/>
        <end position="28"/>
    </location>
</feature>
<dbReference type="GO" id="GO:0005694">
    <property type="term" value="C:chromosome"/>
    <property type="evidence" value="ECO:0007669"/>
    <property type="project" value="TreeGrafter"/>
</dbReference>
<dbReference type="Pfam" id="PF17762">
    <property type="entry name" value="HTH_ParB"/>
    <property type="match status" value="1"/>
</dbReference>
<dbReference type="FunFam" id="3.90.1530.30:FF:000001">
    <property type="entry name" value="Chromosome partitioning protein ParB"/>
    <property type="match status" value="1"/>
</dbReference>
<dbReference type="InterPro" id="IPR057240">
    <property type="entry name" value="ParB_dimer_C"/>
</dbReference>
<dbReference type="NCBIfam" id="TIGR00180">
    <property type="entry name" value="parB_part"/>
    <property type="match status" value="1"/>
</dbReference>
<dbReference type="Pfam" id="PF23552">
    <property type="entry name" value="ParB_C"/>
    <property type="match status" value="1"/>
</dbReference>
<gene>
    <name evidence="6" type="ORF">ENJ10_14635</name>
</gene>
<name>A0A7V1M290_CALAY</name>
<dbReference type="SMART" id="SM00470">
    <property type="entry name" value="ParB"/>
    <property type="match status" value="1"/>
</dbReference>